<dbReference type="Proteomes" id="UP000703038">
    <property type="component" value="Unassembled WGS sequence"/>
</dbReference>
<sequence>MTRDSQRSRVYDAEHQVRTMFDRADERGLRTVEILGSTVTLPIERRFASLDSVQSYVDGVLTLSRVRAEWPRAAVPVRVRARSGAGAAHYEVDTATIAVPLHVRGRAWALREMVVLHEIAHHLEPGDPDDHCEPAHGGAFVDRYLTLVSEIIGAEAGFVLRAAMHSCGARVG</sequence>
<evidence type="ECO:0000313" key="1">
    <source>
        <dbReference type="EMBL" id="MBM7416643.1"/>
    </source>
</evidence>
<name>A0ABS2KXI4_9NOCA</name>
<gene>
    <name evidence="1" type="ORF">JOE42_003376</name>
</gene>
<evidence type="ECO:0000313" key="2">
    <source>
        <dbReference type="Proteomes" id="UP000703038"/>
    </source>
</evidence>
<reference evidence="1 2" key="1">
    <citation type="submission" date="2021-01" db="EMBL/GenBank/DDBJ databases">
        <title>Genomics of switchgrass bacterial isolates.</title>
        <authorList>
            <person name="Shade A."/>
        </authorList>
    </citation>
    <scope>NUCLEOTIDE SEQUENCE [LARGE SCALE GENOMIC DNA]</scope>
    <source>
        <strain evidence="1 2">PvP111</strain>
    </source>
</reference>
<dbReference type="EMBL" id="JAFBBK010000001">
    <property type="protein sequence ID" value="MBM7416643.1"/>
    <property type="molecule type" value="Genomic_DNA"/>
</dbReference>
<organism evidence="1 2">
    <name type="scientific">Rhodococcoides corynebacterioides</name>
    <dbReference type="NCBI Taxonomy" id="53972"/>
    <lineage>
        <taxon>Bacteria</taxon>
        <taxon>Bacillati</taxon>
        <taxon>Actinomycetota</taxon>
        <taxon>Actinomycetes</taxon>
        <taxon>Mycobacteriales</taxon>
        <taxon>Nocardiaceae</taxon>
        <taxon>Rhodococcoides</taxon>
    </lineage>
</organism>
<dbReference type="RefSeq" id="WP_204869403.1">
    <property type="nucleotide sequence ID" value="NZ_JAFBBK010000001.1"/>
</dbReference>
<dbReference type="InterPro" id="IPR027595">
    <property type="entry name" value="CHP04338"/>
</dbReference>
<protein>
    <submittedName>
        <fullName evidence="1">Metallohydrolase (TIGR04338 family)</fullName>
    </submittedName>
</protein>
<proteinExistence type="predicted"/>
<keyword evidence="2" id="KW-1185">Reference proteome</keyword>
<accession>A0ABS2KXI4</accession>
<comment type="caution">
    <text evidence="1">The sequence shown here is derived from an EMBL/GenBank/DDBJ whole genome shotgun (WGS) entry which is preliminary data.</text>
</comment>
<dbReference type="NCBIfam" id="TIGR04338">
    <property type="entry name" value="HEXXH_Rv0185"/>
    <property type="match status" value="1"/>
</dbReference>